<reference evidence="2" key="1">
    <citation type="submission" date="2023-04" db="EMBL/GenBank/DDBJ databases">
        <authorList>
            <consortium name="ELIXIR-Norway"/>
        </authorList>
    </citation>
    <scope>NUCLEOTIDE SEQUENCE [LARGE SCALE GENOMIC DNA]</scope>
</reference>
<feature type="compositionally biased region" description="Low complexity" evidence="1">
    <location>
        <begin position="1"/>
        <end position="17"/>
    </location>
</feature>
<feature type="region of interest" description="Disordered" evidence="1">
    <location>
        <begin position="1"/>
        <end position="22"/>
    </location>
</feature>
<proteinExistence type="predicted"/>
<accession>A0ABN8YXU5</accession>
<protein>
    <submittedName>
        <fullName evidence="2">Uncharacterized protein</fullName>
    </submittedName>
</protein>
<keyword evidence="3" id="KW-1185">Reference proteome</keyword>
<evidence type="ECO:0000313" key="2">
    <source>
        <dbReference type="EMBL" id="CAI9166417.1"/>
    </source>
</evidence>
<evidence type="ECO:0000256" key="1">
    <source>
        <dbReference type="SAM" id="MobiDB-lite"/>
    </source>
</evidence>
<organism evidence="2 3">
    <name type="scientific">Rangifer tarandus platyrhynchus</name>
    <name type="common">Svalbard reindeer</name>
    <dbReference type="NCBI Taxonomy" id="3082113"/>
    <lineage>
        <taxon>Eukaryota</taxon>
        <taxon>Metazoa</taxon>
        <taxon>Chordata</taxon>
        <taxon>Craniata</taxon>
        <taxon>Vertebrata</taxon>
        <taxon>Euteleostomi</taxon>
        <taxon>Mammalia</taxon>
        <taxon>Eutheria</taxon>
        <taxon>Laurasiatheria</taxon>
        <taxon>Artiodactyla</taxon>
        <taxon>Ruminantia</taxon>
        <taxon>Pecora</taxon>
        <taxon>Cervidae</taxon>
        <taxon>Odocoileinae</taxon>
        <taxon>Rangifer</taxon>
    </lineage>
</organism>
<gene>
    <name evidence="2" type="ORF">MRATA1EN1_LOCUS15379</name>
</gene>
<dbReference type="Proteomes" id="UP001176941">
    <property type="component" value="Chromosome 25"/>
</dbReference>
<sequence>MGAVASGSSPAAAQASQELQDGEQSLNSWFHFLSTQENKTKAPTLQQQWSLVRGQGEHRAGYRPVTTKLPMARASDWGQNAGLGEGLAAPPARLTGTWRQDTQLCF</sequence>
<evidence type="ECO:0000313" key="3">
    <source>
        <dbReference type="Proteomes" id="UP001176941"/>
    </source>
</evidence>
<name>A0ABN8YXU5_RANTA</name>
<dbReference type="EMBL" id="OX459961">
    <property type="protein sequence ID" value="CAI9166417.1"/>
    <property type="molecule type" value="Genomic_DNA"/>
</dbReference>